<keyword evidence="3" id="KW-1003">Cell membrane</keyword>
<protein>
    <submittedName>
        <fullName evidence="9">MFS transporter</fullName>
    </submittedName>
</protein>
<dbReference type="InterPro" id="IPR011701">
    <property type="entry name" value="MFS"/>
</dbReference>
<dbReference type="Gene3D" id="1.20.1250.20">
    <property type="entry name" value="MFS general substrate transporter like domains"/>
    <property type="match status" value="1"/>
</dbReference>
<dbReference type="PANTHER" id="PTHR42718:SF46">
    <property type="entry name" value="BLR6921 PROTEIN"/>
    <property type="match status" value="1"/>
</dbReference>
<feature type="transmembrane region" description="Helical" evidence="7">
    <location>
        <begin position="201"/>
        <end position="219"/>
    </location>
</feature>
<dbReference type="GO" id="GO:0022857">
    <property type="term" value="F:transmembrane transporter activity"/>
    <property type="evidence" value="ECO:0007669"/>
    <property type="project" value="InterPro"/>
</dbReference>
<evidence type="ECO:0000256" key="3">
    <source>
        <dbReference type="ARBA" id="ARBA00022475"/>
    </source>
</evidence>
<feature type="transmembrane region" description="Helical" evidence="7">
    <location>
        <begin position="328"/>
        <end position="351"/>
    </location>
</feature>
<evidence type="ECO:0000256" key="1">
    <source>
        <dbReference type="ARBA" id="ARBA00004651"/>
    </source>
</evidence>
<evidence type="ECO:0000259" key="8">
    <source>
        <dbReference type="PROSITE" id="PS50850"/>
    </source>
</evidence>
<comment type="subcellular location">
    <subcellularLocation>
        <location evidence="1">Cell membrane</location>
        <topology evidence="1">Multi-pass membrane protein</topology>
    </subcellularLocation>
</comment>
<keyword evidence="5 7" id="KW-1133">Transmembrane helix</keyword>
<dbReference type="Proteomes" id="UP000500953">
    <property type="component" value="Chromosome"/>
</dbReference>
<evidence type="ECO:0000256" key="2">
    <source>
        <dbReference type="ARBA" id="ARBA00022448"/>
    </source>
</evidence>
<dbReference type="PANTHER" id="PTHR42718">
    <property type="entry name" value="MAJOR FACILITATOR SUPERFAMILY MULTIDRUG TRANSPORTER MFSC"/>
    <property type="match status" value="1"/>
</dbReference>
<proteinExistence type="predicted"/>
<organism evidence="9 10">
    <name type="scientific">Nocardia terpenica</name>
    <dbReference type="NCBI Taxonomy" id="455432"/>
    <lineage>
        <taxon>Bacteria</taxon>
        <taxon>Bacillati</taxon>
        <taxon>Actinomycetota</taxon>
        <taxon>Actinomycetes</taxon>
        <taxon>Mycobacteriales</taxon>
        <taxon>Nocardiaceae</taxon>
        <taxon>Nocardia</taxon>
    </lineage>
</organism>
<gene>
    <name evidence="9" type="ORF">F6W96_32000</name>
</gene>
<dbReference type="InterPro" id="IPR036259">
    <property type="entry name" value="MFS_trans_sf"/>
</dbReference>
<dbReference type="GO" id="GO:0005886">
    <property type="term" value="C:plasma membrane"/>
    <property type="evidence" value="ECO:0007669"/>
    <property type="project" value="UniProtKB-SubCell"/>
</dbReference>
<feature type="transmembrane region" description="Helical" evidence="7">
    <location>
        <begin position="169"/>
        <end position="195"/>
    </location>
</feature>
<feature type="transmembrane region" description="Helical" evidence="7">
    <location>
        <begin position="110"/>
        <end position="133"/>
    </location>
</feature>
<keyword evidence="6 7" id="KW-0472">Membrane</keyword>
<dbReference type="SUPFAM" id="SSF103473">
    <property type="entry name" value="MFS general substrate transporter"/>
    <property type="match status" value="1"/>
</dbReference>
<feature type="transmembrane region" description="Helical" evidence="7">
    <location>
        <begin position="462"/>
        <end position="488"/>
    </location>
</feature>
<name>A0A6G9ZA41_9NOCA</name>
<evidence type="ECO:0000256" key="5">
    <source>
        <dbReference type="ARBA" id="ARBA00022989"/>
    </source>
</evidence>
<feature type="transmembrane region" description="Helical" evidence="7">
    <location>
        <begin position="231"/>
        <end position="249"/>
    </location>
</feature>
<sequence length="494" mass="51635">MLAPIEAESVSAWFRFDGAFLTTTTLTAPPRVGTGSRPFRPGVVLTTLLTCQLMIILDVTVMNVALPHIRTDLHFSATGLSWVMNAYTLVFGGLLLLGGRAGDLFGRRRMFIAGIALFTLASLAGGLATSAAWLLAARVLQGIGGAMAGPNTLALLTTTFSDPKARLRVLALFSGMSSAGFAIGLIVGGLLTQWLSWRSVLWINVPFGVVAATLALRYLPNPERRPARLDLPGAVTATAAVASLVYGFISAGANGWGTETTVLSLAAGVLLLTGFLAIELRADQPLLPLHLFTDRNRAAAYANMFLGPMAGMSMFFFLTLYLQEVRGMSALATGFAFLPTAVLMFAMVRLIPRLLPRLGPKPVTVTGTLAMVAGLTLLTRLSTDSGYFPLLFVAMVLMGFGIGLAFSPLNVIIMQNVEASEAGAAGGALQTVQQTGGALGLAVLMTIFGTATRSAVGSAQHVLVSGITSALAAAAGIALLAFLVALTFRGRRTV</sequence>
<feature type="transmembrane region" description="Helical" evidence="7">
    <location>
        <begin position="387"/>
        <end position="406"/>
    </location>
</feature>
<evidence type="ECO:0000256" key="7">
    <source>
        <dbReference type="SAM" id="Phobius"/>
    </source>
</evidence>
<dbReference type="EMBL" id="CP046173">
    <property type="protein sequence ID" value="QIS22280.1"/>
    <property type="molecule type" value="Genomic_DNA"/>
</dbReference>
<feature type="transmembrane region" description="Helical" evidence="7">
    <location>
        <begin position="261"/>
        <end position="280"/>
    </location>
</feature>
<keyword evidence="2" id="KW-0813">Transport</keyword>
<dbReference type="CDD" id="cd17321">
    <property type="entry name" value="MFS_MMR_MDR_like"/>
    <property type="match status" value="1"/>
</dbReference>
<feature type="transmembrane region" description="Helical" evidence="7">
    <location>
        <begin position="78"/>
        <end position="98"/>
    </location>
</feature>
<keyword evidence="4 7" id="KW-0812">Transmembrane</keyword>
<reference evidence="9 10" key="1">
    <citation type="journal article" date="2019" name="ACS Chem. Biol.">
        <title>Identification and Mobilization of a Cryptic Antibiotic Biosynthesis Gene Locus from a Human-Pathogenic Nocardia Isolate.</title>
        <authorList>
            <person name="Herisse M."/>
            <person name="Ishida K."/>
            <person name="Porter J.L."/>
            <person name="Howden B."/>
            <person name="Hertweck C."/>
            <person name="Stinear T.P."/>
            <person name="Pidot S.J."/>
        </authorList>
    </citation>
    <scope>NUCLEOTIDE SEQUENCE [LARGE SCALE GENOMIC DNA]</scope>
    <source>
        <strain evidence="9 10">AUSMDU00012715</strain>
    </source>
</reference>
<evidence type="ECO:0000256" key="6">
    <source>
        <dbReference type="ARBA" id="ARBA00023136"/>
    </source>
</evidence>
<evidence type="ECO:0000313" key="10">
    <source>
        <dbReference type="Proteomes" id="UP000500953"/>
    </source>
</evidence>
<dbReference type="PROSITE" id="PS50850">
    <property type="entry name" value="MFS"/>
    <property type="match status" value="1"/>
</dbReference>
<feature type="transmembrane region" description="Helical" evidence="7">
    <location>
        <begin position="43"/>
        <end position="66"/>
    </location>
</feature>
<feature type="transmembrane region" description="Helical" evidence="7">
    <location>
        <begin position="438"/>
        <end position="456"/>
    </location>
</feature>
<evidence type="ECO:0000313" key="9">
    <source>
        <dbReference type="EMBL" id="QIS22280.1"/>
    </source>
</evidence>
<feature type="transmembrane region" description="Helical" evidence="7">
    <location>
        <begin position="301"/>
        <end position="322"/>
    </location>
</feature>
<dbReference type="Pfam" id="PF07690">
    <property type="entry name" value="MFS_1"/>
    <property type="match status" value="1"/>
</dbReference>
<dbReference type="InterPro" id="IPR020846">
    <property type="entry name" value="MFS_dom"/>
</dbReference>
<evidence type="ECO:0000256" key="4">
    <source>
        <dbReference type="ARBA" id="ARBA00022692"/>
    </source>
</evidence>
<feature type="domain" description="Major facilitator superfamily (MFS) profile" evidence="8">
    <location>
        <begin position="44"/>
        <end position="493"/>
    </location>
</feature>
<dbReference type="Gene3D" id="1.20.1720.10">
    <property type="entry name" value="Multidrug resistance protein D"/>
    <property type="match status" value="1"/>
</dbReference>
<dbReference type="AlphaFoldDB" id="A0A6G9ZA41"/>
<accession>A0A6G9ZA41</accession>